<dbReference type="InterPro" id="IPR005415">
    <property type="entry name" value="T3SS_Ca_resp_chp_LcrH/SycD"/>
</dbReference>
<name>A0A0H2X1Z1_CHLTA</name>
<reference evidence="2 3" key="1">
    <citation type="journal article" date="2005" name="Infect. Immun.">
        <title>Comparative genomic analysis of Chlamydia trachomatis oculotropic and genitotropic strains.</title>
        <authorList>
            <person name="Carlson J.H."/>
            <person name="Porcella S.F."/>
            <person name="McClarty G."/>
            <person name="Caldwell H.D."/>
        </authorList>
    </citation>
    <scope>NUCLEOTIDE SEQUENCE [LARGE SCALE GENOMIC DNA]</scope>
    <source>
        <strain evidence="3">ATCC VR-571B / DSM 19440 / HAR-13</strain>
    </source>
</reference>
<gene>
    <name evidence="2" type="primary">lcrH_2</name>
    <name evidence="2" type="ordered locus">CTA_0940</name>
</gene>
<dbReference type="PRINTS" id="PR01595">
    <property type="entry name" value="SYCDCHAPRONE"/>
</dbReference>
<evidence type="ECO:0000256" key="1">
    <source>
        <dbReference type="ARBA" id="ARBA00010244"/>
    </source>
</evidence>
<dbReference type="KEGG" id="cta:CTA_0940"/>
<dbReference type="Proteomes" id="UP000002532">
    <property type="component" value="Chromosome"/>
</dbReference>
<protein>
    <submittedName>
        <fullName evidence="2">Type III secretion chaperone</fullName>
    </submittedName>
</protein>
<evidence type="ECO:0000313" key="3">
    <source>
        <dbReference type="Proteomes" id="UP000002532"/>
    </source>
</evidence>
<dbReference type="AlphaFoldDB" id="A0A0H2X1Z1"/>
<sequence length="198" mass="23311">MPPSKIQCLETFKRTYGHLYLQHASLMRHLAYLLDKIARSYHHMCPLPDNMEAYFENYIPNKDIPLDTYQKIFKLSSEDLEQVYKEGYNAYLQGDYEESSTAFYWLIFFNPFVSKFWFSLGASLHMLQKYQQALHAYGVAALLREKDPYPHYYAYICYTLLNNPEEAEKALDLAWQKVKTSSAYSSLKEEILAIKSYA</sequence>
<evidence type="ECO:0000313" key="2">
    <source>
        <dbReference type="EMBL" id="AAX51147.1"/>
    </source>
</evidence>
<comment type="similarity">
    <text evidence="1">Belongs to the LcrH/SycD chaperone family.</text>
</comment>
<dbReference type="RefSeq" id="WP_010725375.1">
    <property type="nucleotide sequence ID" value="NC_007429.1"/>
</dbReference>
<proteinExistence type="inferred from homology"/>
<dbReference type="InterPro" id="IPR011716">
    <property type="entry name" value="TPR-3"/>
</dbReference>
<dbReference type="HOGENOM" id="CLU_131386_0_0_0"/>
<organism evidence="2 3">
    <name type="scientific">Chlamydia trachomatis serovar A (strain ATCC VR-571B / DSM 19440 / HAR-13)</name>
    <dbReference type="NCBI Taxonomy" id="315277"/>
    <lineage>
        <taxon>Bacteria</taxon>
        <taxon>Pseudomonadati</taxon>
        <taxon>Chlamydiota</taxon>
        <taxon>Chlamydiia</taxon>
        <taxon>Chlamydiales</taxon>
        <taxon>Chlamydiaceae</taxon>
        <taxon>Chlamydia/Chlamydophila group</taxon>
        <taxon>Chlamydia</taxon>
    </lineage>
</organism>
<dbReference type="Gene3D" id="1.25.40.10">
    <property type="entry name" value="Tetratricopeptide repeat domain"/>
    <property type="match status" value="1"/>
</dbReference>
<keyword evidence="3" id="KW-1185">Reference proteome</keyword>
<dbReference type="Pfam" id="PF07720">
    <property type="entry name" value="TPR_3"/>
    <property type="match status" value="1"/>
</dbReference>
<dbReference type="InterPro" id="IPR011990">
    <property type="entry name" value="TPR-like_helical_dom_sf"/>
</dbReference>
<dbReference type="SUPFAM" id="SSF48452">
    <property type="entry name" value="TPR-like"/>
    <property type="match status" value="1"/>
</dbReference>
<dbReference type="EMBL" id="CP000051">
    <property type="protein sequence ID" value="AAX51147.1"/>
    <property type="molecule type" value="Genomic_DNA"/>
</dbReference>
<dbReference type="NCBIfam" id="TIGR02552">
    <property type="entry name" value="LcrH_SycD"/>
    <property type="match status" value="1"/>
</dbReference>
<accession>A0A0H2X1Z1</accession>